<dbReference type="RefSeq" id="WP_119531188.1">
    <property type="nucleotide sequence ID" value="NZ_JBHSSP010000001.1"/>
</dbReference>
<feature type="domain" description="Peptidase M24" evidence="7">
    <location>
        <begin position="173"/>
        <end position="422"/>
    </location>
</feature>
<dbReference type="InterPro" id="IPR000994">
    <property type="entry name" value="Pept_M24"/>
</dbReference>
<name>A0A3A1YLP7_9GAMM</name>
<keyword evidence="4" id="KW-0378">Hydrolase</keyword>
<dbReference type="InterPro" id="IPR052433">
    <property type="entry name" value="X-Pro_dipept-like"/>
</dbReference>
<evidence type="ECO:0000259" key="8">
    <source>
        <dbReference type="Pfam" id="PF21216"/>
    </source>
</evidence>
<gene>
    <name evidence="9" type="ORF">CKF58_03945</name>
</gene>
<evidence type="ECO:0000256" key="5">
    <source>
        <dbReference type="ARBA" id="ARBA00023049"/>
    </source>
</evidence>
<dbReference type="EMBL" id="NRJG01000062">
    <property type="protein sequence ID" value="RIY38585.1"/>
    <property type="molecule type" value="Genomic_DNA"/>
</dbReference>
<comment type="caution">
    <text evidence="9">The sequence shown here is derived from an EMBL/GenBank/DDBJ whole genome shotgun (WGS) entry which is preliminary data.</text>
</comment>
<evidence type="ECO:0000256" key="1">
    <source>
        <dbReference type="ARBA" id="ARBA00001936"/>
    </source>
</evidence>
<dbReference type="GO" id="GO:0005829">
    <property type="term" value="C:cytosol"/>
    <property type="evidence" value="ECO:0007669"/>
    <property type="project" value="TreeGrafter"/>
</dbReference>
<evidence type="ECO:0000256" key="2">
    <source>
        <dbReference type="ARBA" id="ARBA00022670"/>
    </source>
</evidence>
<dbReference type="InterPro" id="IPR048819">
    <property type="entry name" value="PepQ_N"/>
</dbReference>
<evidence type="ECO:0000256" key="3">
    <source>
        <dbReference type="ARBA" id="ARBA00022723"/>
    </source>
</evidence>
<protein>
    <submittedName>
        <fullName evidence="9">Uncharacterized protein</fullName>
    </submittedName>
</protein>
<sequence>MSLVALYTSHVKRLVNYYTQYLKQNNKSAVWLHYGDHELYFDDDQEKPFRANPYAVHLINEPKAVGSYIRVAQDGEITLYNFVDNGYWVVPTVLDFSFYASSGLVKVVDFTDFKVLQPTLEAEAKTAMIIGPNPAKYAELGFSQAQINEQELLLDLQDLRLVKTDYEYEMLCQAQYLAIKAHRTVKAAVTTTNFSENQLLGLYLQNAELPYDAQGYSSILAFNKNGAILHYNKLDFEAPSEKLSFLIDAGATYKGYQADITRTYCLDSNQLFADLILGVGNIKDEIIVNMRPGVSTASLQELMLRKTAELLIDAEILQNMDIDQAYELKVPHKFVPHGFGHSLGIGTHDVRGRIKTPQVPGLRATHILDVGNVWTVEPGLYFIDQLLEQMFDDPQVAPHLNQELLEELNPYGGIRVEDNIMLQDTQLVNFTGDLDNM</sequence>
<evidence type="ECO:0000256" key="6">
    <source>
        <dbReference type="ARBA" id="ARBA00023211"/>
    </source>
</evidence>
<accession>A0A3A1YLP7</accession>
<reference evidence="9 10" key="1">
    <citation type="submission" date="2017-08" db="EMBL/GenBank/DDBJ databases">
        <title>Reclassification of Bisgaard taxon 37 and 44.</title>
        <authorList>
            <person name="Christensen H."/>
        </authorList>
    </citation>
    <scope>NUCLEOTIDE SEQUENCE [LARGE SCALE GENOMIC DNA]</scope>
    <source>
        <strain evidence="9 10">111</strain>
    </source>
</reference>
<dbReference type="GO" id="GO:0008237">
    <property type="term" value="F:metallopeptidase activity"/>
    <property type="evidence" value="ECO:0007669"/>
    <property type="project" value="UniProtKB-KW"/>
</dbReference>
<dbReference type="Proteomes" id="UP000265916">
    <property type="component" value="Unassembled WGS sequence"/>
</dbReference>
<dbReference type="SUPFAM" id="SSF55920">
    <property type="entry name" value="Creatinase/aminopeptidase"/>
    <property type="match status" value="1"/>
</dbReference>
<dbReference type="GO" id="GO:0006508">
    <property type="term" value="P:proteolysis"/>
    <property type="evidence" value="ECO:0007669"/>
    <property type="project" value="UniProtKB-KW"/>
</dbReference>
<comment type="cofactor">
    <cofactor evidence="1">
        <name>Mn(2+)</name>
        <dbReference type="ChEBI" id="CHEBI:29035"/>
    </cofactor>
</comment>
<keyword evidence="3" id="KW-0479">Metal-binding</keyword>
<dbReference type="PANTHER" id="PTHR43226">
    <property type="entry name" value="XAA-PRO AMINOPEPTIDASE 3"/>
    <property type="match status" value="1"/>
</dbReference>
<evidence type="ECO:0000313" key="9">
    <source>
        <dbReference type="EMBL" id="RIY38585.1"/>
    </source>
</evidence>
<keyword evidence="6" id="KW-0464">Manganese</keyword>
<keyword evidence="5" id="KW-0482">Metalloprotease</keyword>
<dbReference type="Gene3D" id="3.40.350.10">
    <property type="entry name" value="Creatinase/prolidase N-terminal domain"/>
    <property type="match status" value="1"/>
</dbReference>
<evidence type="ECO:0000313" key="10">
    <source>
        <dbReference type="Proteomes" id="UP000265916"/>
    </source>
</evidence>
<dbReference type="PANTHER" id="PTHR43226:SF8">
    <property type="entry name" value="XAA-PRO DIPEPTIDASE"/>
    <property type="match status" value="1"/>
</dbReference>
<dbReference type="Pfam" id="PF21216">
    <property type="entry name" value="PepQ_N"/>
    <property type="match status" value="1"/>
</dbReference>
<organism evidence="9 10">
    <name type="scientific">Psittacicella hinzii</name>
    <dbReference type="NCBI Taxonomy" id="2028575"/>
    <lineage>
        <taxon>Bacteria</taxon>
        <taxon>Pseudomonadati</taxon>
        <taxon>Pseudomonadota</taxon>
        <taxon>Gammaproteobacteria</taxon>
        <taxon>Pasteurellales</taxon>
        <taxon>Psittacicellaceae</taxon>
        <taxon>Psittacicella</taxon>
    </lineage>
</organism>
<dbReference type="InterPro" id="IPR029149">
    <property type="entry name" value="Creatin/AminoP/Spt16_N"/>
</dbReference>
<dbReference type="AlphaFoldDB" id="A0A3A1YLP7"/>
<keyword evidence="10" id="KW-1185">Reference proteome</keyword>
<dbReference type="OrthoDB" id="9806388at2"/>
<evidence type="ECO:0000259" key="7">
    <source>
        <dbReference type="Pfam" id="PF00557"/>
    </source>
</evidence>
<evidence type="ECO:0000256" key="4">
    <source>
        <dbReference type="ARBA" id="ARBA00022801"/>
    </source>
</evidence>
<dbReference type="GO" id="GO:0046872">
    <property type="term" value="F:metal ion binding"/>
    <property type="evidence" value="ECO:0007669"/>
    <property type="project" value="UniProtKB-KW"/>
</dbReference>
<proteinExistence type="predicted"/>
<dbReference type="Gene3D" id="3.90.230.10">
    <property type="entry name" value="Creatinase/methionine aminopeptidase superfamily"/>
    <property type="match status" value="1"/>
</dbReference>
<keyword evidence="2" id="KW-0645">Protease</keyword>
<feature type="domain" description="Xaa-Pro dipeptidase N-terminal" evidence="8">
    <location>
        <begin position="6"/>
        <end position="154"/>
    </location>
</feature>
<dbReference type="Pfam" id="PF00557">
    <property type="entry name" value="Peptidase_M24"/>
    <property type="match status" value="1"/>
</dbReference>
<dbReference type="InterPro" id="IPR036005">
    <property type="entry name" value="Creatinase/aminopeptidase-like"/>
</dbReference>
<dbReference type="GO" id="GO:0004177">
    <property type="term" value="F:aminopeptidase activity"/>
    <property type="evidence" value="ECO:0007669"/>
    <property type="project" value="TreeGrafter"/>
</dbReference>